<dbReference type="EMBL" id="MU866706">
    <property type="protein sequence ID" value="KAK4170921.1"/>
    <property type="molecule type" value="Genomic_DNA"/>
</dbReference>
<evidence type="ECO:0000256" key="1">
    <source>
        <dbReference type="SAM" id="MobiDB-lite"/>
    </source>
</evidence>
<organism evidence="2 3">
    <name type="scientific">Triangularia setosa</name>
    <dbReference type="NCBI Taxonomy" id="2587417"/>
    <lineage>
        <taxon>Eukaryota</taxon>
        <taxon>Fungi</taxon>
        <taxon>Dikarya</taxon>
        <taxon>Ascomycota</taxon>
        <taxon>Pezizomycotina</taxon>
        <taxon>Sordariomycetes</taxon>
        <taxon>Sordariomycetidae</taxon>
        <taxon>Sordariales</taxon>
        <taxon>Podosporaceae</taxon>
        <taxon>Triangularia</taxon>
    </lineage>
</organism>
<name>A0AAN6VWY4_9PEZI</name>
<feature type="non-terminal residue" evidence="2">
    <location>
        <position position="400"/>
    </location>
</feature>
<accession>A0AAN6VWY4</accession>
<protein>
    <submittedName>
        <fullName evidence="2">Uncharacterized protein</fullName>
    </submittedName>
</protein>
<feature type="region of interest" description="Disordered" evidence="1">
    <location>
        <begin position="381"/>
        <end position="400"/>
    </location>
</feature>
<comment type="caution">
    <text evidence="2">The sequence shown here is derived from an EMBL/GenBank/DDBJ whole genome shotgun (WGS) entry which is preliminary data.</text>
</comment>
<dbReference type="AlphaFoldDB" id="A0AAN6VWY4"/>
<keyword evidence="3" id="KW-1185">Reference proteome</keyword>
<dbReference type="Proteomes" id="UP001302321">
    <property type="component" value="Unassembled WGS sequence"/>
</dbReference>
<proteinExistence type="predicted"/>
<reference evidence="2" key="2">
    <citation type="submission" date="2023-05" db="EMBL/GenBank/DDBJ databases">
        <authorList>
            <consortium name="Lawrence Berkeley National Laboratory"/>
            <person name="Steindorff A."/>
            <person name="Hensen N."/>
            <person name="Bonometti L."/>
            <person name="Westerberg I."/>
            <person name="Brannstrom I.O."/>
            <person name="Guillou S."/>
            <person name="Cros-Aarteil S."/>
            <person name="Calhoun S."/>
            <person name="Haridas S."/>
            <person name="Kuo A."/>
            <person name="Mondo S."/>
            <person name="Pangilinan J."/>
            <person name="Riley R."/>
            <person name="Labutti K."/>
            <person name="Andreopoulos B."/>
            <person name="Lipzen A."/>
            <person name="Chen C."/>
            <person name="Yanf M."/>
            <person name="Daum C."/>
            <person name="Ng V."/>
            <person name="Clum A."/>
            <person name="Ohm R."/>
            <person name="Martin F."/>
            <person name="Silar P."/>
            <person name="Natvig D."/>
            <person name="Lalanne C."/>
            <person name="Gautier V."/>
            <person name="Ament-Velasquez S.L."/>
            <person name="Kruys A."/>
            <person name="Hutchinson M.I."/>
            <person name="Powell A.J."/>
            <person name="Barry K."/>
            <person name="Miller A.N."/>
            <person name="Grigoriev I.V."/>
            <person name="Debuchy R."/>
            <person name="Gladieux P."/>
            <person name="Thoren M.H."/>
            <person name="Johannesson H."/>
        </authorList>
    </citation>
    <scope>NUCLEOTIDE SEQUENCE</scope>
    <source>
        <strain evidence="2">CBS 892.96</strain>
    </source>
</reference>
<evidence type="ECO:0000313" key="3">
    <source>
        <dbReference type="Proteomes" id="UP001302321"/>
    </source>
</evidence>
<reference evidence="2" key="1">
    <citation type="journal article" date="2023" name="Mol. Phylogenet. Evol.">
        <title>Genome-scale phylogeny and comparative genomics of the fungal order Sordariales.</title>
        <authorList>
            <person name="Hensen N."/>
            <person name="Bonometti L."/>
            <person name="Westerberg I."/>
            <person name="Brannstrom I.O."/>
            <person name="Guillou S."/>
            <person name="Cros-Aarteil S."/>
            <person name="Calhoun S."/>
            <person name="Haridas S."/>
            <person name="Kuo A."/>
            <person name="Mondo S."/>
            <person name="Pangilinan J."/>
            <person name="Riley R."/>
            <person name="LaButti K."/>
            <person name="Andreopoulos B."/>
            <person name="Lipzen A."/>
            <person name="Chen C."/>
            <person name="Yan M."/>
            <person name="Daum C."/>
            <person name="Ng V."/>
            <person name="Clum A."/>
            <person name="Steindorff A."/>
            <person name="Ohm R.A."/>
            <person name="Martin F."/>
            <person name="Silar P."/>
            <person name="Natvig D.O."/>
            <person name="Lalanne C."/>
            <person name="Gautier V."/>
            <person name="Ament-Velasquez S.L."/>
            <person name="Kruys A."/>
            <person name="Hutchinson M.I."/>
            <person name="Powell A.J."/>
            <person name="Barry K."/>
            <person name="Miller A.N."/>
            <person name="Grigoriev I.V."/>
            <person name="Debuchy R."/>
            <person name="Gladieux P."/>
            <person name="Hiltunen Thoren M."/>
            <person name="Johannesson H."/>
        </authorList>
    </citation>
    <scope>NUCLEOTIDE SEQUENCE</scope>
    <source>
        <strain evidence="2">CBS 892.96</strain>
    </source>
</reference>
<evidence type="ECO:0000313" key="2">
    <source>
        <dbReference type="EMBL" id="KAK4170921.1"/>
    </source>
</evidence>
<sequence>MISYLNDLDREGIKESRADITNTLTSAGGDYRNIRQVLDDIAKSDEADEIKKILGKASHTVAEQVEADIAKVHQKDILIINELILWIISGRQWLKPNAMEAAMALGLASSSTRVSSRSLSSLERKLNEGRYFLFQIDRNGEVNFKVGLDDGKECIPKRRKEGVGFDGHMAGGVNANVIFTTEVEMLMYYLKVVCPSKTYNKFGFDAFFNEKLEQSQKKQLDPNQPKRAVDLSNLYVHQDPDNAELRLALRCLQCLVEQQDYAYRSLFSFPPETGDISASLRPPSMPQNWSQWILSKGNIGVQILELYLKDEGVLEKIRESTLIKEFRDPSCNMLKVLLWPAAVVAAKRLFKEDATNSDIQHAFYFLLSVKTAWENTHNIRDIAPDENSDDKSYEKPHQKP</sequence>
<gene>
    <name evidence="2" type="ORF">QBC36DRAFT_295850</name>
</gene>